<dbReference type="InterPro" id="IPR008979">
    <property type="entry name" value="Galactose-bd-like_sf"/>
</dbReference>
<dbReference type="InterPro" id="IPR004939">
    <property type="entry name" value="APC_su10/DOC_dom"/>
</dbReference>
<evidence type="ECO:0000313" key="3">
    <source>
        <dbReference type="Proteomes" id="UP000324222"/>
    </source>
</evidence>
<dbReference type="Proteomes" id="UP000324222">
    <property type="component" value="Unassembled WGS sequence"/>
</dbReference>
<dbReference type="PANTHER" id="PTHR45943">
    <property type="entry name" value="E3 UBIQUITIN-PROTEIN LIGASE MYCBP2"/>
    <property type="match status" value="1"/>
</dbReference>
<dbReference type="GO" id="GO:0061630">
    <property type="term" value="F:ubiquitin protein ligase activity"/>
    <property type="evidence" value="ECO:0007669"/>
    <property type="project" value="TreeGrafter"/>
</dbReference>
<evidence type="ECO:0000313" key="2">
    <source>
        <dbReference type="EMBL" id="MPC48620.1"/>
    </source>
</evidence>
<dbReference type="GO" id="GO:0005634">
    <property type="term" value="C:nucleus"/>
    <property type="evidence" value="ECO:0007669"/>
    <property type="project" value="TreeGrafter"/>
</dbReference>
<dbReference type="GO" id="GO:0007411">
    <property type="term" value="P:axon guidance"/>
    <property type="evidence" value="ECO:0007669"/>
    <property type="project" value="TreeGrafter"/>
</dbReference>
<gene>
    <name evidence="2" type="primary">MYCBP2_5</name>
    <name evidence="2" type="ORF">E2C01_042400</name>
</gene>
<dbReference type="OrthoDB" id="6050183at2759"/>
<dbReference type="AlphaFoldDB" id="A0A5B7FLT3"/>
<dbReference type="PROSITE" id="PS51284">
    <property type="entry name" value="DOC"/>
    <property type="match status" value="1"/>
</dbReference>
<dbReference type="SMART" id="SM01337">
    <property type="entry name" value="APC10"/>
    <property type="match status" value="1"/>
</dbReference>
<comment type="caution">
    <text evidence="2">The sequence shown here is derived from an EMBL/GenBank/DDBJ whole genome shotgun (WGS) entry which is preliminary data.</text>
</comment>
<keyword evidence="3" id="KW-1185">Reference proteome</keyword>
<evidence type="ECO:0000259" key="1">
    <source>
        <dbReference type="PROSITE" id="PS51284"/>
    </source>
</evidence>
<dbReference type="SUPFAM" id="SSF49785">
    <property type="entry name" value="Galactose-binding domain-like"/>
    <property type="match status" value="1"/>
</dbReference>
<dbReference type="GO" id="GO:0005886">
    <property type="term" value="C:plasma membrane"/>
    <property type="evidence" value="ECO:0007669"/>
    <property type="project" value="TreeGrafter"/>
</dbReference>
<feature type="domain" description="DOC" evidence="1">
    <location>
        <begin position="77"/>
        <end position="255"/>
    </location>
</feature>
<name>A0A5B7FLT3_PORTR</name>
<proteinExistence type="predicted"/>
<dbReference type="Gene3D" id="2.60.120.260">
    <property type="entry name" value="Galactose-binding domain-like"/>
    <property type="match status" value="1"/>
</dbReference>
<dbReference type="GO" id="GO:0008582">
    <property type="term" value="P:regulation of synaptic assembly at neuromuscular junction"/>
    <property type="evidence" value="ECO:0007669"/>
    <property type="project" value="TreeGrafter"/>
</dbReference>
<reference evidence="2 3" key="1">
    <citation type="submission" date="2019-05" db="EMBL/GenBank/DDBJ databases">
        <title>Another draft genome of Portunus trituberculatus and its Hox gene families provides insights of decapod evolution.</title>
        <authorList>
            <person name="Jeong J.-H."/>
            <person name="Song I."/>
            <person name="Kim S."/>
            <person name="Choi T."/>
            <person name="Kim D."/>
            <person name="Ryu S."/>
            <person name="Kim W."/>
        </authorList>
    </citation>
    <scope>NUCLEOTIDE SEQUENCE [LARGE SCALE GENOMIC DNA]</scope>
    <source>
        <tissue evidence="2">Muscle</tissue>
    </source>
</reference>
<dbReference type="Pfam" id="PF03256">
    <property type="entry name" value="ANAPC10"/>
    <property type="match status" value="1"/>
</dbReference>
<organism evidence="2 3">
    <name type="scientific">Portunus trituberculatus</name>
    <name type="common">Swimming crab</name>
    <name type="synonym">Neptunus trituberculatus</name>
    <dbReference type="NCBI Taxonomy" id="210409"/>
    <lineage>
        <taxon>Eukaryota</taxon>
        <taxon>Metazoa</taxon>
        <taxon>Ecdysozoa</taxon>
        <taxon>Arthropoda</taxon>
        <taxon>Crustacea</taxon>
        <taxon>Multicrustacea</taxon>
        <taxon>Malacostraca</taxon>
        <taxon>Eumalacostraca</taxon>
        <taxon>Eucarida</taxon>
        <taxon>Decapoda</taxon>
        <taxon>Pleocyemata</taxon>
        <taxon>Brachyura</taxon>
        <taxon>Eubrachyura</taxon>
        <taxon>Portunoidea</taxon>
        <taxon>Portunidae</taxon>
        <taxon>Portuninae</taxon>
        <taxon>Portunus</taxon>
    </lineage>
</organism>
<sequence>METDQEAEQHEPSVALFLYLITRCWGLRFTPSDHDFLHQSHVFSNISKILSRSEEVLGAGEEGVASMYESHGPTPSHPPCPDRLRWSAAQVTSTVESLRDLMSECEVRASSRQAMVPSLTDSSTETFWESGDEDRNKTKTLTITCPASVHPQTIYIHIDNCRDLGNKVSSVVFKCGSGGEDMGIARKVDLESRFTGWLHTVLLGEAVTNMVVELRGPDQSVRVRQVRVLGSGEGEGGGVRPLRQHSPLTIQHRACEQETLKVFRLITGQVFGRLIRTAEGACQGVEGREVCAGPMAAAEHQERNNDLREHMVGILFSRSKLTHLQKQVCICVCVCIYLVLLYRV</sequence>
<dbReference type="EMBL" id="VSRR010008380">
    <property type="protein sequence ID" value="MPC48620.1"/>
    <property type="molecule type" value="Genomic_DNA"/>
</dbReference>
<protein>
    <submittedName>
        <fullName evidence="2">E3 ubiquitin-protein ligase MYCBP2</fullName>
    </submittedName>
</protein>
<dbReference type="PANTHER" id="PTHR45943:SF1">
    <property type="entry name" value="E3 UBIQUITIN-PROTEIN LIGASE MYCBP2"/>
    <property type="match status" value="1"/>
</dbReference>
<accession>A0A5B7FLT3</accession>